<sequence length="248" mass="28362">MHWDLEGNIKGIRRHLWAGSDREYNKESSVSYESATEGVNSDEEEKMTWGDDDHFPEAPDSQPSVDGMIEGILRRSEGKEKHLVRRHYSSSPEPAPHSGSTAYTFPSNQPRFPSRGQTDEFLSSNPTRDELIDYIHKLTEGYERHTHPFFLSHDSPPPLDLPDMIDNGLHFAQPENSQHLHRHLPTPISSANRPQTPPHPPTPPLTSSDHEQGRRELSTDSGQEPDYISDHSNMEDQVYIRLRGPWFE</sequence>
<keyword evidence="3" id="KW-1185">Reference proteome</keyword>
<protein>
    <submittedName>
        <fullName evidence="2">Uncharacterized protein</fullName>
    </submittedName>
</protein>
<feature type="compositionally biased region" description="Polar residues" evidence="1">
    <location>
        <begin position="98"/>
        <end position="111"/>
    </location>
</feature>
<gene>
    <name evidence="2" type="ORF">IAR55_003718</name>
</gene>
<dbReference type="RefSeq" id="XP_066803216.1">
    <property type="nucleotide sequence ID" value="XM_066946824.1"/>
</dbReference>
<feature type="compositionally biased region" description="Polar residues" evidence="1">
    <location>
        <begin position="27"/>
        <end position="39"/>
    </location>
</feature>
<evidence type="ECO:0000256" key="1">
    <source>
        <dbReference type="SAM" id="MobiDB-lite"/>
    </source>
</evidence>
<reference evidence="2 3" key="1">
    <citation type="journal article" date="2024" name="bioRxiv">
        <title>Comparative genomics of Cryptococcus and Kwoniella reveals pathogenesis evolution and contrasting karyotype dynamics via intercentromeric recombination or chromosome fusion.</title>
        <authorList>
            <person name="Coelho M.A."/>
            <person name="David-Palma M."/>
            <person name="Shea T."/>
            <person name="Bowers K."/>
            <person name="McGinley-Smith S."/>
            <person name="Mohammad A.W."/>
            <person name="Gnirke A."/>
            <person name="Yurkov A.M."/>
            <person name="Nowrousian M."/>
            <person name="Sun S."/>
            <person name="Cuomo C.A."/>
            <person name="Heitman J."/>
        </authorList>
    </citation>
    <scope>NUCLEOTIDE SEQUENCE [LARGE SCALE GENOMIC DNA]</scope>
    <source>
        <strain evidence="2 3">CBS 13917</strain>
    </source>
</reference>
<feature type="region of interest" description="Disordered" evidence="1">
    <location>
        <begin position="18"/>
        <end position="126"/>
    </location>
</feature>
<evidence type="ECO:0000313" key="3">
    <source>
        <dbReference type="Proteomes" id="UP001388673"/>
    </source>
</evidence>
<organism evidence="2 3">
    <name type="scientific">Kwoniella newhampshirensis</name>
    <dbReference type="NCBI Taxonomy" id="1651941"/>
    <lineage>
        <taxon>Eukaryota</taxon>
        <taxon>Fungi</taxon>
        <taxon>Dikarya</taxon>
        <taxon>Basidiomycota</taxon>
        <taxon>Agaricomycotina</taxon>
        <taxon>Tremellomycetes</taxon>
        <taxon>Tremellales</taxon>
        <taxon>Cryptococcaceae</taxon>
        <taxon>Kwoniella</taxon>
    </lineage>
</organism>
<accession>A0AAW0YZJ8</accession>
<proteinExistence type="predicted"/>
<evidence type="ECO:0000313" key="2">
    <source>
        <dbReference type="EMBL" id="KAK8854978.1"/>
    </source>
</evidence>
<name>A0AAW0YZJ8_9TREE</name>
<comment type="caution">
    <text evidence="2">The sequence shown here is derived from an EMBL/GenBank/DDBJ whole genome shotgun (WGS) entry which is preliminary data.</text>
</comment>
<dbReference type="KEGG" id="kne:92180976"/>
<feature type="region of interest" description="Disordered" evidence="1">
    <location>
        <begin position="178"/>
        <end position="233"/>
    </location>
</feature>
<feature type="compositionally biased region" description="Basic and acidic residues" evidence="1">
    <location>
        <begin position="46"/>
        <end position="57"/>
    </location>
</feature>
<feature type="compositionally biased region" description="Basic and acidic residues" evidence="1">
    <location>
        <begin position="72"/>
        <end position="81"/>
    </location>
</feature>
<dbReference type="Proteomes" id="UP001388673">
    <property type="component" value="Unassembled WGS sequence"/>
</dbReference>
<dbReference type="EMBL" id="JBCAWK010000006">
    <property type="protein sequence ID" value="KAK8854978.1"/>
    <property type="molecule type" value="Genomic_DNA"/>
</dbReference>
<dbReference type="GeneID" id="92180976"/>
<feature type="compositionally biased region" description="Basic and acidic residues" evidence="1">
    <location>
        <begin position="208"/>
        <end position="218"/>
    </location>
</feature>
<feature type="compositionally biased region" description="Pro residues" evidence="1">
    <location>
        <begin position="195"/>
        <end position="204"/>
    </location>
</feature>
<dbReference type="AlphaFoldDB" id="A0AAW0YZJ8"/>